<proteinExistence type="predicted"/>
<organism evidence="3">
    <name type="scientific">Bracon brevicornis</name>
    <dbReference type="NCBI Taxonomy" id="1563983"/>
    <lineage>
        <taxon>Eukaryota</taxon>
        <taxon>Metazoa</taxon>
        <taxon>Ecdysozoa</taxon>
        <taxon>Arthropoda</taxon>
        <taxon>Hexapoda</taxon>
        <taxon>Insecta</taxon>
        <taxon>Pterygota</taxon>
        <taxon>Neoptera</taxon>
        <taxon>Endopterygota</taxon>
        <taxon>Hymenoptera</taxon>
        <taxon>Apocrita</taxon>
        <taxon>Ichneumonoidea</taxon>
        <taxon>Braconidae</taxon>
        <taxon>Braconinae</taxon>
        <taxon>Bracon</taxon>
    </lineage>
</organism>
<evidence type="ECO:0000256" key="2">
    <source>
        <dbReference type="SAM" id="SignalP"/>
    </source>
</evidence>
<dbReference type="AlphaFoldDB" id="A0A6V7LC95"/>
<evidence type="ECO:0000313" key="3">
    <source>
        <dbReference type="EMBL" id="CAD1572360.1"/>
    </source>
</evidence>
<evidence type="ECO:0000256" key="1">
    <source>
        <dbReference type="SAM" id="MobiDB-lite"/>
    </source>
</evidence>
<feature type="chain" id="PRO_5028435794" evidence="2">
    <location>
        <begin position="18"/>
        <end position="175"/>
    </location>
</feature>
<gene>
    <name evidence="3" type="ORF">BBRV_LOCUS99283</name>
</gene>
<sequence>MMIMLISSSLHLQLLKLYPTITVNDVVAVRKMGSRRGGSRGVKSVGGASSSASPTEQAKSPFLLVTLVSNTLANGIVVVKARHRKLHSSALNVDHLKKARMPLTLPSFLVGIHEFLPSDLYNLRRMVRDESKKRGFTTFIKEGQVYVKKKKEDIATLISTPEDLKNYLSSLELLR</sequence>
<protein>
    <submittedName>
        <fullName evidence="3">Uncharacterized protein</fullName>
    </submittedName>
</protein>
<reference evidence="3" key="1">
    <citation type="submission" date="2020-07" db="EMBL/GenBank/DDBJ databases">
        <authorList>
            <person name="Ferguson B K."/>
        </authorList>
    </citation>
    <scope>NUCLEOTIDE SEQUENCE</scope>
    <source>
        <strain evidence="3">L06</strain>
    </source>
</reference>
<dbReference type="EMBL" id="CADCXW020000339">
    <property type="protein sequence ID" value="CAD1572360.1"/>
    <property type="molecule type" value="Genomic_DNA"/>
</dbReference>
<feature type="compositionally biased region" description="Low complexity" evidence="1">
    <location>
        <begin position="41"/>
        <end position="53"/>
    </location>
</feature>
<accession>A0A6V7LC95</accession>
<keyword evidence="2" id="KW-0732">Signal</keyword>
<name>A0A6V7LC95_9HYME</name>
<feature type="signal peptide" evidence="2">
    <location>
        <begin position="1"/>
        <end position="17"/>
    </location>
</feature>
<feature type="region of interest" description="Disordered" evidence="1">
    <location>
        <begin position="35"/>
        <end position="55"/>
    </location>
</feature>